<protein>
    <recommendedName>
        <fullName evidence="12">DUF2029 domain-containing protein</fullName>
    </recommendedName>
</protein>
<keyword evidence="3" id="KW-0808">Transferase</keyword>
<feature type="transmembrane region" description="Helical" evidence="9">
    <location>
        <begin position="235"/>
        <end position="251"/>
    </location>
</feature>
<gene>
    <name evidence="10" type="ORF">Acy02nite_04720</name>
</gene>
<dbReference type="EMBL" id="BOMH01000002">
    <property type="protein sequence ID" value="GID62591.1"/>
    <property type="molecule type" value="Genomic_DNA"/>
</dbReference>
<dbReference type="GO" id="GO:0016020">
    <property type="term" value="C:membrane"/>
    <property type="evidence" value="ECO:0007669"/>
    <property type="project" value="UniProtKB-SubCell"/>
</dbReference>
<dbReference type="Pfam" id="PF26314">
    <property type="entry name" value="MptA_B_family"/>
    <property type="match status" value="1"/>
</dbReference>
<accession>A0A919IDX5</accession>
<comment type="caution">
    <text evidence="10">The sequence shown here is derived from an EMBL/GenBank/DDBJ whole genome shotgun (WGS) entry which is preliminary data.</text>
</comment>
<feature type="transmembrane region" description="Helical" evidence="9">
    <location>
        <begin position="484"/>
        <end position="501"/>
    </location>
</feature>
<feature type="transmembrane region" description="Helical" evidence="9">
    <location>
        <begin position="285"/>
        <end position="312"/>
    </location>
</feature>
<keyword evidence="5 9" id="KW-1133">Transmembrane helix</keyword>
<comment type="subcellular location">
    <subcellularLocation>
        <location evidence="1">Membrane</location>
        <topology evidence="1">Multi-pass membrane protein</topology>
    </subcellularLocation>
</comment>
<feature type="transmembrane region" description="Helical" evidence="9">
    <location>
        <begin position="391"/>
        <end position="409"/>
    </location>
</feature>
<feature type="transmembrane region" description="Helical" evidence="9">
    <location>
        <begin position="68"/>
        <end position="86"/>
    </location>
</feature>
<keyword evidence="11" id="KW-1185">Reference proteome</keyword>
<dbReference type="AlphaFoldDB" id="A0A919IDX5"/>
<evidence type="ECO:0000256" key="3">
    <source>
        <dbReference type="ARBA" id="ARBA00022679"/>
    </source>
</evidence>
<keyword evidence="6 9" id="KW-0472">Membrane</keyword>
<evidence type="ECO:0000256" key="9">
    <source>
        <dbReference type="SAM" id="Phobius"/>
    </source>
</evidence>
<name>A0A919IDX5_9ACTN</name>
<feature type="transmembrane region" description="Helical" evidence="9">
    <location>
        <begin position="167"/>
        <end position="188"/>
    </location>
</feature>
<dbReference type="InterPro" id="IPR049829">
    <property type="entry name" value="MptA/B-like"/>
</dbReference>
<organism evidence="10 11">
    <name type="scientific">Actinoplanes cyaneus</name>
    <dbReference type="NCBI Taxonomy" id="52696"/>
    <lineage>
        <taxon>Bacteria</taxon>
        <taxon>Bacillati</taxon>
        <taxon>Actinomycetota</taxon>
        <taxon>Actinomycetes</taxon>
        <taxon>Micromonosporales</taxon>
        <taxon>Micromonosporaceae</taxon>
        <taxon>Actinoplanes</taxon>
    </lineage>
</organism>
<evidence type="ECO:0000256" key="2">
    <source>
        <dbReference type="ARBA" id="ARBA00022676"/>
    </source>
</evidence>
<evidence type="ECO:0008006" key="12">
    <source>
        <dbReference type="Google" id="ProtNLM"/>
    </source>
</evidence>
<feature type="transmembrane region" description="Helical" evidence="9">
    <location>
        <begin position="421"/>
        <end position="445"/>
    </location>
</feature>
<comment type="similarity">
    <text evidence="7">Belongs to the MptA/B family.</text>
</comment>
<evidence type="ECO:0000256" key="4">
    <source>
        <dbReference type="ARBA" id="ARBA00022692"/>
    </source>
</evidence>
<dbReference type="RefSeq" id="WP_203738061.1">
    <property type="nucleotide sequence ID" value="NZ_BAAAUC010000002.1"/>
</dbReference>
<dbReference type="GO" id="GO:0016757">
    <property type="term" value="F:glycosyltransferase activity"/>
    <property type="evidence" value="ECO:0007669"/>
    <property type="project" value="UniProtKB-KW"/>
</dbReference>
<evidence type="ECO:0000256" key="7">
    <source>
        <dbReference type="ARBA" id="ARBA00043987"/>
    </source>
</evidence>
<evidence type="ECO:0000256" key="6">
    <source>
        <dbReference type="ARBA" id="ARBA00023136"/>
    </source>
</evidence>
<dbReference type="NCBIfam" id="NF038066">
    <property type="entry name" value="MptB"/>
    <property type="match status" value="1"/>
</dbReference>
<keyword evidence="4 9" id="KW-0812">Transmembrane</keyword>
<evidence type="ECO:0000313" key="10">
    <source>
        <dbReference type="EMBL" id="GID62591.1"/>
    </source>
</evidence>
<proteinExistence type="inferred from homology"/>
<evidence type="ECO:0000256" key="1">
    <source>
        <dbReference type="ARBA" id="ARBA00004141"/>
    </source>
</evidence>
<feature type="transmembrane region" description="Helical" evidence="9">
    <location>
        <begin position="324"/>
        <end position="349"/>
    </location>
</feature>
<evidence type="ECO:0000256" key="5">
    <source>
        <dbReference type="ARBA" id="ARBA00022989"/>
    </source>
</evidence>
<feature type="transmembrane region" description="Helical" evidence="9">
    <location>
        <begin position="98"/>
        <end position="117"/>
    </location>
</feature>
<feature type="transmembrane region" description="Helical" evidence="9">
    <location>
        <begin position="200"/>
        <end position="223"/>
    </location>
</feature>
<feature type="transmembrane region" description="Helical" evidence="9">
    <location>
        <begin position="39"/>
        <end position="61"/>
    </location>
</feature>
<reference evidence="10" key="1">
    <citation type="submission" date="2021-01" db="EMBL/GenBank/DDBJ databases">
        <title>Whole genome shotgun sequence of Actinoplanes cyaneus NBRC 14990.</title>
        <authorList>
            <person name="Komaki H."/>
            <person name="Tamura T."/>
        </authorList>
    </citation>
    <scope>NUCLEOTIDE SEQUENCE</scope>
    <source>
        <strain evidence="10">NBRC 14990</strain>
    </source>
</reference>
<evidence type="ECO:0000256" key="8">
    <source>
        <dbReference type="SAM" id="MobiDB-lite"/>
    </source>
</evidence>
<evidence type="ECO:0000313" key="11">
    <source>
        <dbReference type="Proteomes" id="UP000619479"/>
    </source>
</evidence>
<dbReference type="Proteomes" id="UP000619479">
    <property type="component" value="Unassembled WGS sequence"/>
</dbReference>
<feature type="region of interest" description="Disordered" evidence="8">
    <location>
        <begin position="514"/>
        <end position="546"/>
    </location>
</feature>
<sequence length="546" mass="57264">MNIDRTGSAHRLVDASRFPRLGLLLTRCRDHLPVLSSRALRWAGFGGALLLFVAGLLGGALPAKGNHNLVVTSLWLTGTALMGYAWWTGRDRDHSPRWVLVTIALWTAPFLFLPPVGSRDFYSYSCQGELYANGLSPYSSTAESLPCTWIGAVPPIWRDTITPYGPLFILLAAAIVAAGQALPLAPGLVDALPPQLGSLVLPLVLFRLVALAGVLGMAAGLPVLARRCGVPPARALWLALAGPLIGAHLIGGPHNDAAMLGLLVAGLAVIVRHPRHPAAIAVGGVLLGGAVAVKATALVTIPFAVLIVAAAYSRRGRADLRGLVIGTAGVLGTAAATLAGITVAGGLDYGWIAGVRDSGELVQFSSMPTAVGMTITYAGQLFDPDFDAVPVVRAIAYGVLAVALVAIWVRALRERTDPARVALVGAAAAVVATVALAPVFLPWYMLWPLILLAATGRRTKVVMVLTVVASFSVLPDGSGLVRSLKFPGAPLVTLYLIYLAVRYVRRRFREREPQTAAGEDASEAEPSTREMATSMTTRAGLGRGVR</sequence>
<keyword evidence="2" id="KW-0328">Glycosyltransferase</keyword>